<evidence type="ECO:0000256" key="4">
    <source>
        <dbReference type="ARBA" id="ARBA00007439"/>
    </source>
</evidence>
<reference evidence="9" key="2">
    <citation type="journal article" date="2020" name="Int. Dairy J.">
        <title>Lactic acid bacterial diversity in Brie cheese focusing on salt concentration and pH of isolation medium and characterisation of halophilic and alkaliphilic lactic acid bacterial isolates.</title>
        <authorList>
            <person name="Unno R."/>
            <person name="Matsutani M."/>
            <person name="Suzuki T."/>
            <person name="Kodama K."/>
            <person name="Matsushita H."/>
            <person name="Yamasato K."/>
            <person name="Koizumi Y."/>
            <person name="Ishikawa M."/>
        </authorList>
    </citation>
    <scope>NUCLEOTIDE SEQUENCE</scope>
    <source>
        <strain evidence="9">7C1</strain>
        <strain evidence="8">8C4</strain>
    </source>
</reference>
<dbReference type="GO" id="GO:0019262">
    <property type="term" value="P:N-acetylneuraminate catabolic process"/>
    <property type="evidence" value="ECO:0007669"/>
    <property type="project" value="UniProtKB-UniRule"/>
</dbReference>
<dbReference type="EMBL" id="BKBO01000030">
    <property type="protein sequence ID" value="GEQ49963.1"/>
    <property type="molecule type" value="Genomic_DNA"/>
</dbReference>
<dbReference type="Proteomes" id="UP000886597">
    <property type="component" value="Unassembled WGS sequence"/>
</dbReference>
<dbReference type="EMBL" id="BKBQ01000029">
    <property type="protein sequence ID" value="GEQ54940.1"/>
    <property type="molecule type" value="Genomic_DNA"/>
</dbReference>
<dbReference type="AlphaFoldDB" id="A0AAN4UCJ5"/>
<dbReference type="SUPFAM" id="SSF51366">
    <property type="entry name" value="Ribulose-phoshate binding barrel"/>
    <property type="match status" value="1"/>
</dbReference>
<evidence type="ECO:0000313" key="8">
    <source>
        <dbReference type="EMBL" id="GEQ49963.1"/>
    </source>
</evidence>
<evidence type="ECO:0000256" key="5">
    <source>
        <dbReference type="ARBA" id="ARBA00023235"/>
    </source>
</evidence>
<evidence type="ECO:0000313" key="11">
    <source>
        <dbReference type="Proteomes" id="UP000886607"/>
    </source>
</evidence>
<dbReference type="PANTHER" id="PTHR36204">
    <property type="entry name" value="N-ACETYLMANNOSAMINE-6-PHOSPHATE 2-EPIMERASE-RELATED"/>
    <property type="match status" value="1"/>
</dbReference>
<comment type="function">
    <text evidence="2 7">Converts N-acetylmannosamine-6-phosphate (ManNAc-6-P) to N-acetylglucosamine-6-phosphate (GlcNAc-6-P).</text>
</comment>
<keyword evidence="11" id="KW-1185">Reference proteome</keyword>
<accession>A0AAN4UCJ5</accession>
<reference evidence="9" key="1">
    <citation type="submission" date="2019-08" db="EMBL/GenBank/DDBJ databases">
        <authorList>
            <person name="Ishikawa M."/>
            <person name="Suzuki T."/>
            <person name="Matsutani M."/>
        </authorList>
    </citation>
    <scope>NUCLEOTIDE SEQUENCE</scope>
    <source>
        <strain evidence="9">7C1</strain>
        <strain evidence="8">8C4</strain>
    </source>
</reference>
<dbReference type="InterPro" id="IPR007260">
    <property type="entry name" value="NanE"/>
</dbReference>
<dbReference type="GO" id="GO:0006053">
    <property type="term" value="P:N-acetylmannosamine catabolic process"/>
    <property type="evidence" value="ECO:0007669"/>
    <property type="project" value="TreeGrafter"/>
</dbReference>
<dbReference type="FunFam" id="3.20.20.70:FF:000035">
    <property type="entry name" value="Putative N-acetylmannosamine-6-phosphate 2-epimerase"/>
    <property type="match status" value="1"/>
</dbReference>
<dbReference type="HAMAP" id="MF_01235">
    <property type="entry name" value="ManNAc6P_epimer"/>
    <property type="match status" value="1"/>
</dbReference>
<dbReference type="GO" id="GO:0005975">
    <property type="term" value="P:carbohydrate metabolic process"/>
    <property type="evidence" value="ECO:0007669"/>
    <property type="project" value="UniProtKB-UniRule"/>
</dbReference>
<organism evidence="9 10">
    <name type="scientific">Tetragenococcus koreensis</name>
    <dbReference type="NCBI Taxonomy" id="290335"/>
    <lineage>
        <taxon>Bacteria</taxon>
        <taxon>Bacillati</taxon>
        <taxon>Bacillota</taxon>
        <taxon>Bacilli</taxon>
        <taxon>Lactobacillales</taxon>
        <taxon>Enterococcaceae</taxon>
        <taxon>Tetragenococcus</taxon>
    </lineage>
</organism>
<gene>
    <name evidence="7 9" type="primary">nanE</name>
    <name evidence="8" type="ORF">TK11N_18150</name>
    <name evidence="9" type="ORF">TK2N_17840</name>
</gene>
<dbReference type="RefSeq" id="WP_124007078.1">
    <property type="nucleotide sequence ID" value="NZ_BJYN01000038.1"/>
</dbReference>
<dbReference type="InterPro" id="IPR011060">
    <property type="entry name" value="RibuloseP-bd_barrel"/>
</dbReference>
<dbReference type="Pfam" id="PF04131">
    <property type="entry name" value="NanE"/>
    <property type="match status" value="1"/>
</dbReference>
<dbReference type="KEGG" id="tkr:C7K43_12220"/>
<evidence type="ECO:0000256" key="7">
    <source>
        <dbReference type="HAMAP-Rule" id="MF_01235"/>
    </source>
</evidence>
<evidence type="ECO:0000256" key="3">
    <source>
        <dbReference type="ARBA" id="ARBA00005081"/>
    </source>
</evidence>
<proteinExistence type="inferred from homology"/>
<comment type="similarity">
    <text evidence="4 7">Belongs to the NanE family.</text>
</comment>
<evidence type="ECO:0000313" key="9">
    <source>
        <dbReference type="EMBL" id="GEQ54940.1"/>
    </source>
</evidence>
<protein>
    <recommendedName>
        <fullName evidence="7">Putative N-acetylmannosamine-6-phosphate 2-epimerase</fullName>
        <ecNumber evidence="7">5.1.3.9</ecNumber>
    </recommendedName>
    <alternativeName>
        <fullName evidence="7">ManNAc-6-P epimerase</fullName>
    </alternativeName>
</protein>
<evidence type="ECO:0000256" key="6">
    <source>
        <dbReference type="ARBA" id="ARBA00023277"/>
    </source>
</evidence>
<dbReference type="GeneID" id="69986709"/>
<dbReference type="InterPro" id="IPR013785">
    <property type="entry name" value="Aldolase_TIM"/>
</dbReference>
<keyword evidence="5 7" id="KW-0413">Isomerase</keyword>
<name>A0AAN4UCJ5_9ENTE</name>
<dbReference type="Proteomes" id="UP000886607">
    <property type="component" value="Unassembled WGS sequence"/>
</dbReference>
<dbReference type="GO" id="GO:0047465">
    <property type="term" value="F:N-acylglucosamine-6-phosphate 2-epimerase activity"/>
    <property type="evidence" value="ECO:0007669"/>
    <property type="project" value="UniProtKB-EC"/>
</dbReference>
<dbReference type="CDD" id="cd04729">
    <property type="entry name" value="NanE"/>
    <property type="match status" value="1"/>
</dbReference>
<keyword evidence="6 7" id="KW-0119">Carbohydrate metabolism</keyword>
<dbReference type="GO" id="GO:0005829">
    <property type="term" value="C:cytosol"/>
    <property type="evidence" value="ECO:0007669"/>
    <property type="project" value="TreeGrafter"/>
</dbReference>
<dbReference type="PANTHER" id="PTHR36204:SF1">
    <property type="entry name" value="N-ACETYLMANNOSAMINE-6-PHOSPHATE 2-EPIMERASE-RELATED"/>
    <property type="match status" value="1"/>
</dbReference>
<comment type="pathway">
    <text evidence="3 7">Amino-sugar metabolism; N-acetylneuraminate degradation; D-fructose 6-phosphate from N-acetylneuraminate: step 3/5.</text>
</comment>
<dbReference type="NCBIfam" id="NF002231">
    <property type="entry name" value="PRK01130.1"/>
    <property type="match status" value="1"/>
</dbReference>
<evidence type="ECO:0000256" key="1">
    <source>
        <dbReference type="ARBA" id="ARBA00000056"/>
    </source>
</evidence>
<evidence type="ECO:0000313" key="10">
    <source>
        <dbReference type="Proteomes" id="UP000886597"/>
    </source>
</evidence>
<sequence length="230" mass="24825">MERKAFIAAVKNGLIVSCQALPGEPMYTEKGGVMPLFALAAEQAGAVAIRANSVRDINEIKEVVRLPVIGIIKKDYPPQKPFITVTMKEVDELVATGVEVIALDCTLRERYDGKSVTQFIQEIKNKYPKQLLMADISTFEEGVNAIKAGVDFVGTTLSGYTQESVGSEKPDIPLIKNLVAEGFPVIAEGNIHTPDQAKEIKELGVTSIVVGGAITRPKEIAARFITALQA</sequence>
<comment type="caution">
    <text evidence="9">The sequence shown here is derived from an EMBL/GenBank/DDBJ whole genome shotgun (WGS) entry which is preliminary data.</text>
</comment>
<evidence type="ECO:0000256" key="2">
    <source>
        <dbReference type="ARBA" id="ARBA00002147"/>
    </source>
</evidence>
<dbReference type="Gene3D" id="3.20.20.70">
    <property type="entry name" value="Aldolase class I"/>
    <property type="match status" value="1"/>
</dbReference>
<dbReference type="EC" id="5.1.3.9" evidence="7"/>
<comment type="catalytic activity">
    <reaction evidence="1 7">
        <text>an N-acyl-D-glucosamine 6-phosphate = an N-acyl-D-mannosamine 6-phosphate</text>
        <dbReference type="Rhea" id="RHEA:23932"/>
        <dbReference type="ChEBI" id="CHEBI:57599"/>
        <dbReference type="ChEBI" id="CHEBI:57666"/>
        <dbReference type="EC" id="5.1.3.9"/>
    </reaction>
</comment>